<protein>
    <submittedName>
        <fullName evidence="1">Uncharacterized protein</fullName>
    </submittedName>
</protein>
<proteinExistence type="predicted"/>
<accession>A0A075I613</accession>
<dbReference type="EMBL" id="KF901227">
    <property type="protein sequence ID" value="AIF23305.1"/>
    <property type="molecule type" value="Genomic_DNA"/>
</dbReference>
<name>A0A075I613_9EURY</name>
<reference evidence="1" key="1">
    <citation type="journal article" date="2014" name="Genome Biol. Evol.">
        <title>Pangenome evidence for extensive interdomain horizontal transfer affecting lineage core and shell genes in uncultured planktonic thaumarchaeota and euryarchaeota.</title>
        <authorList>
            <person name="Deschamps P."/>
            <person name="Zivanovic Y."/>
            <person name="Moreira D."/>
            <person name="Rodriguez-Valera F."/>
            <person name="Lopez-Garcia P."/>
        </authorList>
    </citation>
    <scope>NUCLEOTIDE SEQUENCE</scope>
</reference>
<sequence length="43" mass="4672">MESLCCAYGSLNIHRRTERESVNDVGDVSYGVGGMGCIYCVLN</sequence>
<evidence type="ECO:0000313" key="1">
    <source>
        <dbReference type="EMBL" id="AIF23305.1"/>
    </source>
</evidence>
<dbReference type="AlphaFoldDB" id="A0A075I613"/>
<organism evidence="1">
    <name type="scientific">uncultured marine group II/III euryarchaeote SAT1000_14_G12</name>
    <dbReference type="NCBI Taxonomy" id="1456559"/>
    <lineage>
        <taxon>Archaea</taxon>
        <taxon>Methanobacteriati</taxon>
        <taxon>Methanobacteriota</taxon>
        <taxon>environmental samples</taxon>
    </lineage>
</organism>